<keyword evidence="1" id="KW-0732">Signal</keyword>
<dbReference type="EMBL" id="FRAA01000008">
    <property type="protein sequence ID" value="SHK74340.1"/>
    <property type="molecule type" value="Genomic_DNA"/>
</dbReference>
<accession>A0A1M6UYT0</accession>
<name>A0A1M6UYT0_REIAG</name>
<dbReference type="Proteomes" id="UP000184474">
    <property type="component" value="Unassembled WGS sequence"/>
</dbReference>
<evidence type="ECO:0000313" key="2">
    <source>
        <dbReference type="EMBL" id="SHK74340.1"/>
    </source>
</evidence>
<sequence>MKRVVATIWILGLSLTVWAQEPERPEIDIQTFVEDMFQVPDQDINYDDLYESLYQLYLNPINLNNTTKSELNSLYQLNIRQINNLTDYIAHHGPLLSIYELQVIDDFDTQTIDQLRPFITVRSKGDYATQGNLIQRIAKEENTYLLLRTERTLENKKGYIRQDSGRYLGSPYKIYGRFLTRHTKDFSLGFTFEKDAGEQIIWDHKQKQYGFDYYSFHLFLENKGNFKKISLGDYQMQFGQGLILGAGFNPGKGAETITTVKRGNSGIRPYSSVLESGFMRGAAFTYTLAKHIDISPFYSHTRKDAGIQPAGDLESYEEYVSSIQETGFHRTHTERYKRHQITEQTFGINLTYNDIGNKNFQGGITYINNQYSVPLIKSPTNYNQHEFKGQQNYNLGVFANYNWHNMLLFGEAALSKSGGKAYVAGLMSSLSPILSMSFVYRHYDRNYHAFYGNAFGESSRTINETGMYWGIHLSPSKRWTFSAFYDRFHFPWLRYRAEAPSTGYEYLVKAQHSPNRKINLYLQYRQQSKELTITQETQLKKLAAGLKRSLAANLDFNVNTYLGLKSRVQYSTYNLAGNKTEGISIIQDVNIKIARFKISTRFAVFDTEDYENRQYVYERDLLYAFSIPAYSGLGTRSYILVQYRPHKKITLWAKYGRYHYDTKTESIGASNEQISGHIKSEIKFQIRYKI</sequence>
<evidence type="ECO:0000256" key="1">
    <source>
        <dbReference type="SAM" id="SignalP"/>
    </source>
</evidence>
<feature type="chain" id="PRO_5013178290" evidence="1">
    <location>
        <begin position="20"/>
        <end position="690"/>
    </location>
</feature>
<dbReference type="SUPFAM" id="SSF47781">
    <property type="entry name" value="RuvA domain 2-like"/>
    <property type="match status" value="1"/>
</dbReference>
<organism evidence="2 3">
    <name type="scientific">Reichenbachiella agariperforans</name>
    <dbReference type="NCBI Taxonomy" id="156994"/>
    <lineage>
        <taxon>Bacteria</taxon>
        <taxon>Pseudomonadati</taxon>
        <taxon>Bacteroidota</taxon>
        <taxon>Cytophagia</taxon>
        <taxon>Cytophagales</taxon>
        <taxon>Reichenbachiellaceae</taxon>
        <taxon>Reichenbachiella</taxon>
    </lineage>
</organism>
<dbReference type="InterPro" id="IPR010994">
    <property type="entry name" value="RuvA_2-like"/>
</dbReference>
<gene>
    <name evidence="2" type="ORF">SAMN04488028_10851</name>
</gene>
<evidence type="ECO:0000313" key="3">
    <source>
        <dbReference type="Proteomes" id="UP000184474"/>
    </source>
</evidence>
<proteinExistence type="predicted"/>
<keyword evidence="3" id="KW-1185">Reference proteome</keyword>
<reference evidence="3" key="1">
    <citation type="submission" date="2016-11" db="EMBL/GenBank/DDBJ databases">
        <authorList>
            <person name="Varghese N."/>
            <person name="Submissions S."/>
        </authorList>
    </citation>
    <scope>NUCLEOTIDE SEQUENCE [LARGE SCALE GENOMIC DNA]</scope>
    <source>
        <strain evidence="3">DSM 26134</strain>
    </source>
</reference>
<dbReference type="STRING" id="156994.SAMN04488028_10851"/>
<feature type="signal peptide" evidence="1">
    <location>
        <begin position="1"/>
        <end position="19"/>
    </location>
</feature>
<protein>
    <submittedName>
        <fullName evidence="2">Helix-hairpin-helix motif-containing protein</fullName>
    </submittedName>
</protein>
<dbReference type="RefSeq" id="WP_073124586.1">
    <property type="nucleotide sequence ID" value="NZ_FRAA01000008.1"/>
</dbReference>
<dbReference type="AlphaFoldDB" id="A0A1M6UYT0"/>